<protein>
    <submittedName>
        <fullName evidence="5">Methionine synthase I, cobalamin-binding domain protein</fullName>
    </submittedName>
</protein>
<dbReference type="GeneID" id="41321215"/>
<evidence type="ECO:0000259" key="3">
    <source>
        <dbReference type="PROSITE" id="PS51332"/>
    </source>
</evidence>
<dbReference type="GO" id="GO:0008705">
    <property type="term" value="F:methionine synthase activity"/>
    <property type="evidence" value="ECO:0007669"/>
    <property type="project" value="TreeGrafter"/>
</dbReference>
<keyword evidence="2" id="KW-0170">Cobalt</keyword>
<dbReference type="SUPFAM" id="SSF52242">
    <property type="entry name" value="Cobalamin (vitamin B12)-binding domain"/>
    <property type="match status" value="1"/>
</dbReference>
<accession>A0A3G3IFI2</accession>
<reference evidence="5 6" key="1">
    <citation type="submission" date="2016-10" db="EMBL/GenBank/DDBJ databases">
        <title>Complete genome of the TMA-utilizing, human hosted archaeon Methanomethylophilus alvus Gen. nov, sp. nov., strain Mx-05, derived from a pure culture.</title>
        <authorList>
            <person name="Brugere J.-F."/>
            <person name="Ben Hania W."/>
            <person name="Chaudhary P.P."/>
            <person name="Gaci N."/>
            <person name="Borrel G."/>
            <person name="Cao Van Tuat L."/>
            <person name="Fardeau M.-L."/>
            <person name="Harris H.M.B."/>
            <person name="O'Toole P.W."/>
            <person name="Ollivier B."/>
        </authorList>
    </citation>
    <scope>NUCLEOTIDE SEQUENCE [LARGE SCALE GENOMIC DNA]</scope>
    <source>
        <strain evidence="5 6">Mx-05</strain>
    </source>
</reference>
<evidence type="ECO:0000313" key="5">
    <source>
        <dbReference type="EMBL" id="AYQ54597.1"/>
    </source>
</evidence>
<evidence type="ECO:0000259" key="4">
    <source>
        <dbReference type="PROSITE" id="PS51337"/>
    </source>
</evidence>
<feature type="domain" description="B12-binding N-terminal" evidence="4">
    <location>
        <begin position="1"/>
        <end position="92"/>
    </location>
</feature>
<dbReference type="Pfam" id="PF02607">
    <property type="entry name" value="B12-binding_2"/>
    <property type="match status" value="1"/>
</dbReference>
<dbReference type="RefSeq" id="WP_015504315.1">
    <property type="nucleotide sequence ID" value="NZ_CAYAYG010000024.1"/>
</dbReference>
<dbReference type="InterPro" id="IPR003759">
    <property type="entry name" value="Cbl-bd_cap"/>
</dbReference>
<dbReference type="OMA" id="VIEGDTH"/>
<dbReference type="GO" id="GO:0050667">
    <property type="term" value="P:homocysteine metabolic process"/>
    <property type="evidence" value="ECO:0007669"/>
    <property type="project" value="TreeGrafter"/>
</dbReference>
<organism evidence="5 6">
    <name type="scientific">Methanomethylophilus alvi</name>
    <dbReference type="NCBI Taxonomy" id="1291540"/>
    <lineage>
        <taxon>Archaea</taxon>
        <taxon>Methanobacteriati</taxon>
        <taxon>Thermoplasmatota</taxon>
        <taxon>Thermoplasmata</taxon>
        <taxon>Methanomassiliicoccales</taxon>
        <taxon>Methanomethylophilaceae</taxon>
        <taxon>Methanomethylophilus</taxon>
    </lineage>
</organism>
<sequence>MTNKEEIIGRLALSVQNYKRADAAAAAKEALDAGIDPLEAINDGLLKGMTLVGDLFSKHKAFLPQLLTAAAAMYGALDILLPAIPKGKQQDQKKITLAVVEGDVHDIGKNILKTLLTAGGYLVDDLGKDVPADVIADAAQENGAQVVALSALMTTTMFKMKETLDLLDENGYRQDVKVTVGGSPTSPELAKNLGADHWDKNAQDAVQWLKGGI</sequence>
<dbReference type="GO" id="GO:0046872">
    <property type="term" value="F:metal ion binding"/>
    <property type="evidence" value="ECO:0007669"/>
    <property type="project" value="UniProtKB-KW"/>
</dbReference>
<dbReference type="GO" id="GO:0005829">
    <property type="term" value="C:cytosol"/>
    <property type="evidence" value="ECO:0007669"/>
    <property type="project" value="TreeGrafter"/>
</dbReference>
<keyword evidence="1" id="KW-0479">Metal-binding</keyword>
<dbReference type="PROSITE" id="PS51332">
    <property type="entry name" value="B12_BINDING"/>
    <property type="match status" value="1"/>
</dbReference>
<dbReference type="SMART" id="SM01018">
    <property type="entry name" value="B12-binding_2"/>
    <property type="match status" value="1"/>
</dbReference>
<dbReference type="EMBL" id="CP017686">
    <property type="protein sequence ID" value="AYQ54597.1"/>
    <property type="molecule type" value="Genomic_DNA"/>
</dbReference>
<evidence type="ECO:0000256" key="2">
    <source>
        <dbReference type="ARBA" id="ARBA00023285"/>
    </source>
</evidence>
<dbReference type="Proteomes" id="UP000273278">
    <property type="component" value="Chromosome"/>
</dbReference>
<name>A0A3G3IFI2_9ARCH</name>
<dbReference type="PANTHER" id="PTHR45833">
    <property type="entry name" value="METHIONINE SYNTHASE"/>
    <property type="match status" value="1"/>
</dbReference>
<dbReference type="AlphaFoldDB" id="A0A3G3IFI2"/>
<evidence type="ECO:0000313" key="6">
    <source>
        <dbReference type="Proteomes" id="UP000273278"/>
    </source>
</evidence>
<dbReference type="SUPFAM" id="SSF47644">
    <property type="entry name" value="Methionine synthase domain"/>
    <property type="match status" value="1"/>
</dbReference>
<dbReference type="Pfam" id="PF02310">
    <property type="entry name" value="B12-binding"/>
    <property type="match status" value="1"/>
</dbReference>
<dbReference type="PANTHER" id="PTHR45833:SF1">
    <property type="entry name" value="METHIONINE SYNTHASE"/>
    <property type="match status" value="1"/>
</dbReference>
<dbReference type="GO" id="GO:0031419">
    <property type="term" value="F:cobalamin binding"/>
    <property type="evidence" value="ECO:0007669"/>
    <property type="project" value="InterPro"/>
</dbReference>
<feature type="domain" description="B12-binding" evidence="3">
    <location>
        <begin position="92"/>
        <end position="213"/>
    </location>
</feature>
<dbReference type="InterPro" id="IPR006158">
    <property type="entry name" value="Cobalamin-bd"/>
</dbReference>
<dbReference type="Gene3D" id="3.40.50.280">
    <property type="entry name" value="Cobalamin-binding domain"/>
    <property type="match status" value="1"/>
</dbReference>
<dbReference type="InterPro" id="IPR036594">
    <property type="entry name" value="Meth_synthase_dom"/>
</dbReference>
<dbReference type="InterPro" id="IPR036724">
    <property type="entry name" value="Cobalamin-bd_sf"/>
</dbReference>
<dbReference type="PROSITE" id="PS51337">
    <property type="entry name" value="B12_BINDING_NTER"/>
    <property type="match status" value="1"/>
</dbReference>
<dbReference type="Gene3D" id="1.10.1240.10">
    <property type="entry name" value="Methionine synthase domain"/>
    <property type="match status" value="1"/>
</dbReference>
<dbReference type="InterPro" id="IPR050554">
    <property type="entry name" value="Met_Synthase/Corrinoid"/>
</dbReference>
<proteinExistence type="predicted"/>
<gene>
    <name evidence="5" type="ORF">BKD89_02065</name>
</gene>
<evidence type="ECO:0000256" key="1">
    <source>
        <dbReference type="ARBA" id="ARBA00022723"/>
    </source>
</evidence>
<dbReference type="GO" id="GO:0046653">
    <property type="term" value="P:tetrahydrofolate metabolic process"/>
    <property type="evidence" value="ECO:0007669"/>
    <property type="project" value="TreeGrafter"/>
</dbReference>